<organism evidence="4 5">
    <name type="scientific">Magnusiomyces paraingens</name>
    <dbReference type="NCBI Taxonomy" id="2606893"/>
    <lineage>
        <taxon>Eukaryota</taxon>
        <taxon>Fungi</taxon>
        <taxon>Dikarya</taxon>
        <taxon>Ascomycota</taxon>
        <taxon>Saccharomycotina</taxon>
        <taxon>Dipodascomycetes</taxon>
        <taxon>Dipodascales</taxon>
        <taxon>Dipodascaceae</taxon>
        <taxon>Magnusiomyces</taxon>
    </lineage>
</organism>
<dbReference type="Pfam" id="PF25886">
    <property type="entry name" value="Msy1"/>
    <property type="match status" value="1"/>
</dbReference>
<dbReference type="Pfam" id="PF00924">
    <property type="entry name" value="MS_channel_2nd"/>
    <property type="match status" value="1"/>
</dbReference>
<feature type="transmembrane region" description="Helical" evidence="2">
    <location>
        <begin position="393"/>
        <end position="411"/>
    </location>
</feature>
<evidence type="ECO:0000313" key="4">
    <source>
        <dbReference type="EMBL" id="VVT46570.1"/>
    </source>
</evidence>
<accession>A0A5E8B4W3</accession>
<protein>
    <recommendedName>
        <fullName evidence="3">EF-hand domain-containing protein</fullName>
    </recommendedName>
</protein>
<dbReference type="SUPFAM" id="SSF50182">
    <property type="entry name" value="Sm-like ribonucleoproteins"/>
    <property type="match status" value="1"/>
</dbReference>
<dbReference type="GO" id="GO:0016020">
    <property type="term" value="C:membrane"/>
    <property type="evidence" value="ECO:0007669"/>
    <property type="project" value="InterPro"/>
</dbReference>
<dbReference type="InterPro" id="IPR058650">
    <property type="entry name" value="Msy1/2-like"/>
</dbReference>
<feature type="compositionally biased region" description="Polar residues" evidence="1">
    <location>
        <begin position="130"/>
        <end position="140"/>
    </location>
</feature>
<feature type="region of interest" description="Disordered" evidence="1">
    <location>
        <begin position="112"/>
        <end position="202"/>
    </location>
</feature>
<dbReference type="PANTHER" id="PTHR31323:SF14">
    <property type="entry name" value="MECHANOSENSITIVE ION CHANNEL PROTEIN MSY2"/>
    <property type="match status" value="1"/>
</dbReference>
<keyword evidence="2" id="KW-1133">Transmembrane helix</keyword>
<feature type="transmembrane region" description="Helical" evidence="2">
    <location>
        <begin position="269"/>
        <end position="291"/>
    </location>
</feature>
<dbReference type="Proteomes" id="UP000398389">
    <property type="component" value="Unassembled WGS sequence"/>
</dbReference>
<keyword evidence="2" id="KW-0472">Membrane</keyword>
<sequence length="1001" mass="111284">MPKLYSPANADIPLSEIDLERQDSALHQVGSNSSNTSNTSRPSINNQQATSGSTISNSSSHNSTADTLRAPQQDRQSEKDDLLTDSSDSSDDELVALNQVVGSLESKNITKELNKGTLGSRDDNDDGQAISPQDSHSPFQANAAVPLQPNRAATTVTFRRTETEDSDSDGDQHHISDERARRRRGHRHSLTPTKSSLSQKKDESDNKAVRYFRKIFLKVFHMSVFFRCFFYWLPLAIAFFIPLAVGAWGRKDASIGHVPLKWLFIWVEVVWAAVFVSRIVAHLLPVGYYFLTSIFAPRLKKYCSVLQAMEIPVTLVFSSLIAVSTFMPVMTWKKNASKKDATQTWQTVVQNILVATLISSLVYCAERTIIHLISVSFHKKRFANRIKDNKHSIFVLSELLCAACVVFPPFSPEFMEEDMKLQSGKFYSSISDGHTTISKKIATNKKIQKLFGRVNRAVDAASSPFTHHAGGAAATSHSPVVAESDTEIRTWCNNIVADAVNSKKLSETLAKRIWLSLVLEDEEALTMNDLQEVLGPEKKSDYEIVFQTLDIDGNGDLTLDEMISSVREISHERKSIYRSLKDVDTAIAKLHSVLLFVVFIIIVIIFIGMLSPSVTAVLATLGTTILGLSFMFSTTAQEITASCVFLFVKHPIDVGDRVDILSVAYVVKEISLLSTVFTRVLDATIVQAPNSVLNTLWIDNVSRSGPQGYQFDLILGLPETTMSQLESFEQRMVDFCEENSRDYGATPFFYCTGYPDLDRVKLTINVVFRSNFADGLLYSKRRNKLIRFVGRCIHDLNLHVPRREDNATDPGLPMYYNNGRDNNELPFNNPTREVRSVLEQGRIGGITGRRQHQDMFMSRLGERRARMGFQDEQAAIEYGEDCVQTSPVEPPVVIVSQQGEPSQPKLSVLTSIIPEEEEEEEEEERKAIGVSSAVASPVSVTGARPHVQENSLTTVLSAQHSGLERHGTTASRASGSTMQAVTSRTGRRRRSNSNTTGSSVT</sequence>
<dbReference type="InterPro" id="IPR010920">
    <property type="entry name" value="LSM_dom_sf"/>
</dbReference>
<dbReference type="OrthoDB" id="544685at2759"/>
<feature type="transmembrane region" description="Helical" evidence="2">
    <location>
        <begin position="352"/>
        <end position="373"/>
    </location>
</feature>
<dbReference type="GO" id="GO:0005509">
    <property type="term" value="F:calcium ion binding"/>
    <property type="evidence" value="ECO:0007669"/>
    <property type="project" value="InterPro"/>
</dbReference>
<feature type="region of interest" description="Disordered" evidence="1">
    <location>
        <begin position="1"/>
        <end position="93"/>
    </location>
</feature>
<evidence type="ECO:0000256" key="2">
    <source>
        <dbReference type="SAM" id="Phobius"/>
    </source>
</evidence>
<feature type="domain" description="EF-hand" evidence="3">
    <location>
        <begin position="537"/>
        <end position="572"/>
    </location>
</feature>
<feature type="compositionally biased region" description="Acidic residues" evidence="1">
    <location>
        <begin position="914"/>
        <end position="923"/>
    </location>
</feature>
<feature type="transmembrane region" description="Helical" evidence="2">
    <location>
        <begin position="586"/>
        <end position="607"/>
    </location>
</feature>
<dbReference type="PROSITE" id="PS00018">
    <property type="entry name" value="EF_HAND_1"/>
    <property type="match status" value="1"/>
</dbReference>
<evidence type="ECO:0000256" key="1">
    <source>
        <dbReference type="SAM" id="MobiDB-lite"/>
    </source>
</evidence>
<feature type="transmembrane region" description="Helical" evidence="2">
    <location>
        <begin position="311"/>
        <end position="332"/>
    </location>
</feature>
<feature type="compositionally biased region" description="Basic and acidic residues" evidence="1">
    <location>
        <begin position="170"/>
        <end position="180"/>
    </location>
</feature>
<dbReference type="PANTHER" id="PTHR31323">
    <property type="entry name" value="MECHANOSENSITIVE ION CHANNEL PROTEIN MSY2"/>
    <property type="match status" value="1"/>
</dbReference>
<dbReference type="AlphaFoldDB" id="A0A5E8B4W3"/>
<proteinExistence type="predicted"/>
<dbReference type="InterPro" id="IPR018247">
    <property type="entry name" value="EF_Hand_1_Ca_BS"/>
</dbReference>
<dbReference type="EMBL" id="CABVLU010000001">
    <property type="protein sequence ID" value="VVT46570.1"/>
    <property type="molecule type" value="Genomic_DNA"/>
</dbReference>
<feature type="compositionally biased region" description="Low complexity" evidence="1">
    <location>
        <begin position="31"/>
        <end position="64"/>
    </location>
</feature>
<dbReference type="GO" id="GO:0006874">
    <property type="term" value="P:intracellular calcium ion homeostasis"/>
    <property type="evidence" value="ECO:0007669"/>
    <property type="project" value="TreeGrafter"/>
</dbReference>
<name>A0A5E8B4W3_9ASCO</name>
<feature type="compositionally biased region" description="Polar residues" evidence="1">
    <location>
        <begin position="948"/>
        <end position="960"/>
    </location>
</feature>
<gene>
    <name evidence="4" type="ORF">SAPINGB_P001279</name>
</gene>
<feature type="compositionally biased region" description="Polar residues" evidence="1">
    <location>
        <begin position="968"/>
        <end position="980"/>
    </location>
</feature>
<feature type="transmembrane region" description="Helical" evidence="2">
    <location>
        <begin position="614"/>
        <end position="632"/>
    </location>
</feature>
<dbReference type="InterPro" id="IPR006685">
    <property type="entry name" value="MscS_channel_2nd"/>
</dbReference>
<evidence type="ECO:0000313" key="5">
    <source>
        <dbReference type="Proteomes" id="UP000398389"/>
    </source>
</evidence>
<dbReference type="GO" id="GO:0005262">
    <property type="term" value="F:calcium channel activity"/>
    <property type="evidence" value="ECO:0007669"/>
    <property type="project" value="TreeGrafter"/>
</dbReference>
<feature type="compositionally biased region" description="Low complexity" evidence="1">
    <location>
        <begin position="992"/>
        <end position="1001"/>
    </location>
</feature>
<dbReference type="GeneID" id="43580102"/>
<feature type="region of interest" description="Disordered" evidence="1">
    <location>
        <begin position="914"/>
        <end position="1001"/>
    </location>
</feature>
<dbReference type="RefSeq" id="XP_031851893.1">
    <property type="nucleotide sequence ID" value="XM_031996002.1"/>
</dbReference>
<dbReference type="InterPro" id="IPR002048">
    <property type="entry name" value="EF_hand_dom"/>
</dbReference>
<feature type="transmembrane region" description="Helical" evidence="2">
    <location>
        <begin position="224"/>
        <end position="249"/>
    </location>
</feature>
<dbReference type="PROSITE" id="PS50222">
    <property type="entry name" value="EF_HAND_2"/>
    <property type="match status" value="1"/>
</dbReference>
<feature type="compositionally biased region" description="Low complexity" evidence="1">
    <location>
        <begin position="930"/>
        <end position="940"/>
    </location>
</feature>
<keyword evidence="2" id="KW-0812">Transmembrane</keyword>
<reference evidence="4 5" key="1">
    <citation type="submission" date="2019-09" db="EMBL/GenBank/DDBJ databases">
        <authorList>
            <person name="Brejova B."/>
        </authorList>
    </citation>
    <scope>NUCLEOTIDE SEQUENCE [LARGE SCALE GENOMIC DNA]</scope>
</reference>
<keyword evidence="5" id="KW-1185">Reference proteome</keyword>
<evidence type="ECO:0000259" key="3">
    <source>
        <dbReference type="PROSITE" id="PS50222"/>
    </source>
</evidence>